<keyword evidence="2" id="KW-1185">Reference proteome</keyword>
<dbReference type="Proteomes" id="UP000797356">
    <property type="component" value="Chromosome 6"/>
</dbReference>
<comment type="caution">
    <text evidence="1">The sequence shown here is derived from an EMBL/GenBank/DDBJ whole genome shotgun (WGS) entry which is preliminary data.</text>
</comment>
<proteinExistence type="predicted"/>
<protein>
    <submittedName>
        <fullName evidence="1">Uncharacterized protein</fullName>
    </submittedName>
</protein>
<evidence type="ECO:0000313" key="1">
    <source>
        <dbReference type="EMBL" id="KAG1347722.1"/>
    </source>
</evidence>
<accession>A0A8K0N450</accession>
<sequence length="72" mass="8040">MELMNEVHHDMEGKEDAALRCSFGTMNPQPSTMPSNETSSQILILDGGVEVIIKCSNPPILMHDRQSSRIRD</sequence>
<organism evidence="1 2">
    <name type="scientific">Cocos nucifera</name>
    <name type="common">Coconut palm</name>
    <dbReference type="NCBI Taxonomy" id="13894"/>
    <lineage>
        <taxon>Eukaryota</taxon>
        <taxon>Viridiplantae</taxon>
        <taxon>Streptophyta</taxon>
        <taxon>Embryophyta</taxon>
        <taxon>Tracheophyta</taxon>
        <taxon>Spermatophyta</taxon>
        <taxon>Magnoliopsida</taxon>
        <taxon>Liliopsida</taxon>
        <taxon>Arecaceae</taxon>
        <taxon>Arecoideae</taxon>
        <taxon>Cocoseae</taxon>
        <taxon>Attaleinae</taxon>
        <taxon>Cocos</taxon>
    </lineage>
</organism>
<dbReference type="AlphaFoldDB" id="A0A8K0N450"/>
<evidence type="ECO:0000313" key="2">
    <source>
        <dbReference type="Proteomes" id="UP000797356"/>
    </source>
</evidence>
<reference evidence="1" key="2">
    <citation type="submission" date="2019-07" db="EMBL/GenBank/DDBJ databases">
        <authorList>
            <person name="Yang Y."/>
            <person name="Bocs S."/>
            <person name="Baudouin L."/>
        </authorList>
    </citation>
    <scope>NUCLEOTIDE SEQUENCE</scope>
    <source>
        <tissue evidence="1">Spear leaf of Hainan Tall coconut</tissue>
    </source>
</reference>
<gene>
    <name evidence="1" type="ORF">COCNU_06G015510</name>
</gene>
<name>A0A8K0N450_COCNU</name>
<dbReference type="EMBL" id="CM017877">
    <property type="protein sequence ID" value="KAG1347722.1"/>
    <property type="molecule type" value="Genomic_DNA"/>
</dbReference>
<reference evidence="1" key="1">
    <citation type="journal article" date="2017" name="Gigascience">
        <title>The genome draft of coconut (Cocos nucifera).</title>
        <authorList>
            <person name="Xiao Y."/>
            <person name="Xu P."/>
            <person name="Fan H."/>
            <person name="Baudouin L."/>
            <person name="Xia W."/>
            <person name="Bocs S."/>
            <person name="Xu J."/>
            <person name="Li Q."/>
            <person name="Guo A."/>
            <person name="Zhou L."/>
            <person name="Li J."/>
            <person name="Wu Y."/>
            <person name="Ma Z."/>
            <person name="Armero A."/>
            <person name="Issali A.E."/>
            <person name="Liu N."/>
            <person name="Peng M."/>
            <person name="Yang Y."/>
        </authorList>
    </citation>
    <scope>NUCLEOTIDE SEQUENCE</scope>
    <source>
        <tissue evidence="1">Spear leaf of Hainan Tall coconut</tissue>
    </source>
</reference>